<gene>
    <name evidence="5" type="ORF">HHUSO_G10333</name>
</gene>
<reference evidence="5 6" key="1">
    <citation type="submission" date="2021-05" db="EMBL/GenBank/DDBJ databases">
        <authorList>
            <person name="Zahm M."/>
            <person name="Klopp C."/>
            <person name="Cabau C."/>
            <person name="Kuhl H."/>
            <person name="Suciu R."/>
            <person name="Ciorpac M."/>
            <person name="Holostenco D."/>
            <person name="Gessner J."/>
            <person name="Wuertz S."/>
            <person name="Hohne C."/>
            <person name="Stock M."/>
            <person name="Gislard M."/>
            <person name="Lluch J."/>
            <person name="Milhes M."/>
            <person name="Lampietro C."/>
            <person name="Lopez Roques C."/>
            <person name="Donnadieu C."/>
            <person name="Du K."/>
            <person name="Schartl M."/>
            <person name="Guiguen Y."/>
        </authorList>
    </citation>
    <scope>NUCLEOTIDE SEQUENCE [LARGE SCALE GENOMIC DNA]</scope>
    <source>
        <strain evidence="5">Hh-F2</strain>
        <tissue evidence="5">Blood</tissue>
    </source>
</reference>
<proteinExistence type="predicted"/>
<dbReference type="Pfam" id="PF16201">
    <property type="entry name" value="NopRA1"/>
    <property type="match status" value="1"/>
</dbReference>
<keyword evidence="6" id="KW-1185">Reference proteome</keyword>
<feature type="domain" description="URB1 N-terminal" evidence="2">
    <location>
        <begin position="76"/>
        <end position="392"/>
    </location>
</feature>
<dbReference type="Pfam" id="PF26140">
    <property type="entry name" value="HEAT_URB1"/>
    <property type="match status" value="1"/>
</dbReference>
<protein>
    <submittedName>
        <fullName evidence="5">Nucleolar pre-ribosomal-associated protein 1-like</fullName>
    </submittedName>
</protein>
<dbReference type="PANTHER" id="PTHR13500">
    <property type="entry name" value="NUCLEOLAR PRERIBOSOMAL-ASSOCIATED PROTEIN 1"/>
    <property type="match status" value="1"/>
</dbReference>
<dbReference type="EMBL" id="JAHFZB010000008">
    <property type="protein sequence ID" value="KAK6486689.1"/>
    <property type="molecule type" value="Genomic_DNA"/>
</dbReference>
<feature type="domain" description="URB1 C-terminal" evidence="3">
    <location>
        <begin position="1669"/>
        <end position="1863"/>
    </location>
</feature>
<dbReference type="SUPFAM" id="SSF48371">
    <property type="entry name" value="ARM repeat"/>
    <property type="match status" value="1"/>
</dbReference>
<evidence type="ECO:0000256" key="1">
    <source>
        <dbReference type="SAM" id="Coils"/>
    </source>
</evidence>
<feature type="coiled-coil region" evidence="1">
    <location>
        <begin position="1394"/>
        <end position="1421"/>
    </location>
</feature>
<dbReference type="InterPro" id="IPR016024">
    <property type="entry name" value="ARM-type_fold"/>
</dbReference>
<evidence type="ECO:0000313" key="5">
    <source>
        <dbReference type="EMBL" id="KAK6486689.1"/>
    </source>
</evidence>
<dbReference type="InterPro" id="IPR059018">
    <property type="entry name" value="HEAT_URB1"/>
</dbReference>
<sequence length="2288" mass="259423">MSKKRKTEGLEESNPGNVKKAKVTEVEFTGTQFKSMLKEPAKALKGLDIFISISKTLPSCELYDVVEGYIKISMECAEIFKLLEGEKHQESEMVLIFQTLEAILLRTASDLSHFSMVGMAIVKKVISSHMKLIYAALYSDSHRYVRLCLNLLSAMVSQGPDSAREVFSHFDFSKSLSGLAKKRDRKGRPDVRMAYTQFALSFIITGDTNTVGKVLELKDFIPDILSTGLKEDRISTVNLLLSTLQTKVVQNKAINKTQKVRFFNPVVLSHIASLYRWNGIVDTCSDDTKDIELSKEAGKVLVGELAHNFLLDLCCSLKYGINFYDSSLGTAKRAGNIVLLKFIVGLKTATEEEIVGDLVVSILKVCPDLLQRYFKETQYSFVPRQKSAWLNNIKLLRKIYEAQPEISKAFNTREFIPLPRLLSMVMVTTVPSVCNKAMFTQGLNLDNKVVKHTTLSLVAFILKRVLKNIEYCLDKKVWQSSDIYSASVMEDFAQQYREALSKVLPDLTNIVATWQSLNKREKVDDGGKVEEKVSSKQAAEELQEHGFDDPEITLLKAVLLQVVCLYQKVVPHLVTQSTFDFSKLLKGIVTEKGIGEEVPPVLQYQILQLSLELPASKFSWFRFQDISDAKETSGEKSVFYLLLKMFVTNRNTHLKTSTRLLILKVLRDSGVFEYTWKELELWLKHLVLLPESEQETVILFLERVLIRVVSNPYPYTDKAASLVQEAAMLQANLSGQEGDAVSVPISHIDDVLDMVDVIVEGSEGLDEEIGSTLNEDMILQTFPFSAVVPAALEARNKLAVIANGEIDVVLEYIISVLTDILHTQHDPLPLCLTIQLYDKEIDSSESKAKTVSVVKFYHYYSHWIPAQAKETLFKESGAPASNLPPPHGSFSCLLKNAHGKDANCLLQDQFKDVLGEAVSTLKHNDLPVAIKHIMLYIKTCVDNFKKFTKSAGVALLGFYMNLLRSLIHRLEYSEEPPESSTASAQEELDLFMDCDYLTVGQPDKEEELVDMLASIFKHPTLDQWFMSMELETPPPHNLNPVSIRLLSSQLNSEILRLLKLSAPVLQRLGHLDLISKYMSAIEKSVLKELAAGKSGGRNKRIPGKKSQPMEGLEALHPYMEANQLKEVVSSMLMLPEESLTVADHEDKTVKKLSIYGLTLVQVLTENCQQSSRNEILFLSSEQFKVVGSLLQSCTSKELDKVILQALQRDPVFAQLIQTDVLIYCLSHMTETCQSIAAFLIQHCRIHVLQFEMWCLKPGRKKLLSNNLEAFLSLVNVYLKYGSQEDVTRPKYVRTLVITVLKEAFLKKLVNSVLSDAAANGLPLQLEVICSLIQFSVSLQDLADVISQLPALLEKTENYERWQLVDCVSKRLDTYQEDQAIWKKSLLTASTKWLINSYSSRKEQEEEIKEKEKNMLLRLQELVLSFGKVTAGDWNNFVKSGLKYRYRDPAFLEVLNSLLNLLYKSDDTPKDLVPLPMIHMMIMNHSLFLPTMLKTVEEQDVNPQSKDALVDVLLTLVKNCASVCESNHFAVLLGAYGATLNTTDQKLLLLLQEYERNNVSLAEFRLLLWGPAAVEHHKARKSLGKSLWQQPSTEEILALLNREKMFHTILHFPQHRRIIPEEGKDMLFKDDRIKDLDALYDPCFLLTLFSALVKPESVVDCYKFVDMNALGVTVAALSSYDPKVRAAAYQVLGSFYLQKEGARFREKRQVRQCSQISLHCQVKNGIRQQNLRLTFSMAMYITKVAQQMLKPEEHMYQIVNKFLLSHQYLDLKKVPGFFKLFYSFDLEHKMERNWVLALLTEGLKDKDCYELYNHQRIFHVLLAFFNSPLCEESAQNQILNVLQQASHVTKAAYELIRDHSLLTWMLQILEKRFIESKLLSSIISLVHNLWNTNLGDKESDDVDESLLGKKTHRTAKCLPLPLINEFVGVLTVLIRHIWTNVEFQTLAQLLKTLSSVLKHRTTALDAYKETGRIVLKERTLSGTDVLMLLHKWSLVSNDVHLLQPLLTVAKKYKVKDLLKTVKERSRSRGSFLHSRRKVEDPAEEETTGELQKSSLEMCEQFLRTAFIHWEPVIHSVHLSSDGSGQMSDLPVKENNTSNLACATAYLVVKWELNSIVGCQLNSNHLLLFLKWFQKNILPHSSVVEELHRDSSVRLNFLQLYHRAAELAETYNMDLDVFHAFSCVMIQLLEAQSSAKTRLHETIKMVCLPSVNEEDNTRRAAGLFLLSVYIHDAWSGAVEHEMFLTHIKLVTEASEELGKAAKTPKGKKSKKGDAAVVSVCKEISSFLKAL</sequence>
<evidence type="ECO:0000259" key="2">
    <source>
        <dbReference type="Pfam" id="PF11707"/>
    </source>
</evidence>
<keyword evidence="1" id="KW-0175">Coiled coil</keyword>
<dbReference type="Pfam" id="PF11707">
    <property type="entry name" value="Npa1"/>
    <property type="match status" value="1"/>
</dbReference>
<dbReference type="InterPro" id="IPR021714">
    <property type="entry name" value="URB1_N"/>
</dbReference>
<dbReference type="InterPro" id="IPR032436">
    <property type="entry name" value="URB1_C"/>
</dbReference>
<feature type="domain" description="URB1 central HEAT repeat" evidence="4">
    <location>
        <begin position="634"/>
        <end position="730"/>
    </location>
</feature>
<accession>A0ABR0ZPT9</accession>
<dbReference type="Proteomes" id="UP001369086">
    <property type="component" value="Unassembled WGS sequence"/>
</dbReference>
<dbReference type="InterPro" id="IPR039844">
    <property type="entry name" value="URB1"/>
</dbReference>
<comment type="caution">
    <text evidence="5">The sequence shown here is derived from an EMBL/GenBank/DDBJ whole genome shotgun (WGS) entry which is preliminary data.</text>
</comment>
<evidence type="ECO:0000259" key="4">
    <source>
        <dbReference type="Pfam" id="PF26140"/>
    </source>
</evidence>
<dbReference type="PANTHER" id="PTHR13500:SF0">
    <property type="entry name" value="NUCLEOLAR PRE-RIBOSOMAL-ASSOCIATED PROTEIN 1"/>
    <property type="match status" value="1"/>
</dbReference>
<evidence type="ECO:0000259" key="3">
    <source>
        <dbReference type="Pfam" id="PF16201"/>
    </source>
</evidence>
<organism evidence="5 6">
    <name type="scientific">Huso huso</name>
    <name type="common">Beluga</name>
    <name type="synonym">Acipenser huso</name>
    <dbReference type="NCBI Taxonomy" id="61971"/>
    <lineage>
        <taxon>Eukaryota</taxon>
        <taxon>Metazoa</taxon>
        <taxon>Chordata</taxon>
        <taxon>Craniata</taxon>
        <taxon>Vertebrata</taxon>
        <taxon>Euteleostomi</taxon>
        <taxon>Actinopterygii</taxon>
        <taxon>Chondrostei</taxon>
        <taxon>Acipenseriformes</taxon>
        <taxon>Acipenseridae</taxon>
        <taxon>Huso</taxon>
    </lineage>
</organism>
<name>A0ABR0ZPT9_HUSHU</name>
<evidence type="ECO:0000313" key="6">
    <source>
        <dbReference type="Proteomes" id="UP001369086"/>
    </source>
</evidence>